<reference evidence="7 8" key="1">
    <citation type="submission" date="2019-10" db="EMBL/GenBank/DDBJ databases">
        <title>Genome sequence of Luteimicrobium xylanilyticum HY-24.</title>
        <authorList>
            <person name="Kim D.Y."/>
            <person name="Park H.-Y."/>
        </authorList>
    </citation>
    <scope>NUCLEOTIDE SEQUENCE [LARGE SCALE GENOMIC DNA]</scope>
    <source>
        <strain evidence="7 8">HY-24</strain>
    </source>
</reference>
<dbReference type="GO" id="GO:0010125">
    <property type="term" value="P:mycothiol biosynthetic process"/>
    <property type="evidence" value="ECO:0007669"/>
    <property type="project" value="UniProtKB-UniRule"/>
</dbReference>
<dbReference type="RefSeq" id="WP_227994482.1">
    <property type="nucleotide sequence ID" value="NZ_BAABIH010000013.1"/>
</dbReference>
<proteinExistence type="inferred from homology"/>
<comment type="caution">
    <text evidence="4">Lacks conserved residue(s) required for the propagation of feature annotation.</text>
</comment>
<dbReference type="InterPro" id="IPR016181">
    <property type="entry name" value="Acyl_CoA_acyltransferase"/>
</dbReference>
<dbReference type="InterPro" id="IPR017813">
    <property type="entry name" value="Mycothiol_AcTrfase"/>
</dbReference>
<protein>
    <recommendedName>
        <fullName evidence="4">Mycothiol acetyltransferase</fullName>
        <shortName evidence="4">MSH acetyltransferase</shortName>
        <ecNumber evidence="4">2.3.1.189</ecNumber>
    </recommendedName>
    <alternativeName>
        <fullName evidence="4">Mycothiol synthase</fullName>
    </alternativeName>
</protein>
<dbReference type="Gene3D" id="3.40.630.30">
    <property type="match status" value="1"/>
</dbReference>
<dbReference type="AlphaFoldDB" id="A0A5P9Q9A5"/>
<keyword evidence="1 4" id="KW-0808">Transferase</keyword>
<dbReference type="HAMAP" id="MF_01698">
    <property type="entry name" value="MshD"/>
    <property type="match status" value="1"/>
</dbReference>
<accession>A0A5P9Q9A5</accession>
<comment type="function">
    <text evidence="4">Catalyzes the transfer of acetyl from acetyl-CoA to desacetylmycothiol (Cys-GlcN-Ins) to form mycothiol.</text>
</comment>
<feature type="binding site" evidence="4">
    <location>
        <begin position="118"/>
        <end position="120"/>
    </location>
    <ligand>
        <name>acetyl-CoA</name>
        <dbReference type="ChEBI" id="CHEBI:57288"/>
        <label>1</label>
    </ligand>
</feature>
<evidence type="ECO:0000256" key="1">
    <source>
        <dbReference type="ARBA" id="ARBA00022679"/>
    </source>
</evidence>
<feature type="binding site" evidence="4">
    <location>
        <position position="228"/>
    </location>
    <ligand>
        <name>1D-myo-inositol 2-(L-cysteinylamino)-2-deoxy-alpha-D-glucopyranoside</name>
        <dbReference type="ChEBI" id="CHEBI:58887"/>
    </ligand>
</feature>
<evidence type="ECO:0000256" key="3">
    <source>
        <dbReference type="ARBA" id="ARBA00023315"/>
    </source>
</evidence>
<feature type="binding site" evidence="4">
    <location>
        <begin position="283"/>
        <end position="285"/>
    </location>
    <ligand>
        <name>acetyl-CoA</name>
        <dbReference type="ChEBI" id="CHEBI:57288"/>
        <label>2</label>
    </ligand>
</feature>
<feature type="region of interest" description="Disordered" evidence="5">
    <location>
        <begin position="73"/>
        <end position="95"/>
    </location>
</feature>
<dbReference type="Proteomes" id="UP000326702">
    <property type="component" value="Chromosome"/>
</dbReference>
<feature type="binding site" evidence="4">
    <location>
        <position position="279"/>
    </location>
    <ligand>
        <name>1D-myo-inositol 2-(L-cysteinylamino)-2-deoxy-alpha-D-glucopyranoside</name>
        <dbReference type="ChEBI" id="CHEBI:58887"/>
    </ligand>
</feature>
<dbReference type="Pfam" id="PF00583">
    <property type="entry name" value="Acetyltransf_1"/>
    <property type="match status" value="1"/>
</dbReference>
<sequence length="346" mass="37073">MNDFTSAVASMFAVGRTLEFTVEDKRGPLSPDDAAAVRALARDAESNDGVAPLSEQPLLSLETAEAPVRHVLARASSADHNRPTGQRGGRGPRGQRLPTLLAYAQVDLGGTSRAAAELVVHPLVRRRGIGLAVLSRAMHVAAARDRSLALWAHGDLPAARRLARSRNLAVVRELWRMERPLPAPGDLVAEGLAAGDAPDGYRTRTFVADQDEPAWVRLNARVFAEHPEQGRVTMADVRAREAEDWFDADGFVLVERVSDGELVGYCWTKVPPETPRTGEIYVLGVDASARGTGLGAWLLRAGLEKLAGHGATTVELYVDGDNEAAVAVYERAGFKRAAADVQLAVG</sequence>
<evidence type="ECO:0000256" key="2">
    <source>
        <dbReference type="ARBA" id="ARBA00022737"/>
    </source>
</evidence>
<dbReference type="GO" id="GO:0035447">
    <property type="term" value="F:mycothiol synthase activity"/>
    <property type="evidence" value="ECO:0007669"/>
    <property type="project" value="UniProtKB-UniRule"/>
</dbReference>
<dbReference type="NCBIfam" id="TIGR03448">
    <property type="entry name" value="mycothiol_MshD"/>
    <property type="match status" value="1"/>
</dbReference>
<dbReference type="KEGG" id="lxl:KDY119_00488"/>
<evidence type="ECO:0000313" key="7">
    <source>
        <dbReference type="EMBL" id="QFU96995.1"/>
    </source>
</evidence>
<dbReference type="CDD" id="cd04301">
    <property type="entry name" value="NAT_SF"/>
    <property type="match status" value="1"/>
</dbReference>
<evidence type="ECO:0000259" key="6">
    <source>
        <dbReference type="PROSITE" id="PS51186"/>
    </source>
</evidence>
<dbReference type="SUPFAM" id="SSF55729">
    <property type="entry name" value="Acyl-CoA N-acyltransferases (Nat)"/>
    <property type="match status" value="1"/>
</dbReference>
<evidence type="ECO:0000256" key="5">
    <source>
        <dbReference type="SAM" id="MobiDB-lite"/>
    </source>
</evidence>
<keyword evidence="2 4" id="KW-0677">Repeat</keyword>
<dbReference type="PROSITE" id="PS51186">
    <property type="entry name" value="GNAT"/>
    <property type="match status" value="1"/>
</dbReference>
<comment type="catalytic activity">
    <reaction evidence="4">
        <text>1D-myo-inositol 2-(L-cysteinylamino)-2-deoxy-alpha-D-glucopyranoside + acetyl-CoA = mycothiol + CoA + H(+)</text>
        <dbReference type="Rhea" id="RHEA:26172"/>
        <dbReference type="ChEBI" id="CHEBI:15378"/>
        <dbReference type="ChEBI" id="CHEBI:16768"/>
        <dbReference type="ChEBI" id="CHEBI:57287"/>
        <dbReference type="ChEBI" id="CHEBI:57288"/>
        <dbReference type="ChEBI" id="CHEBI:58887"/>
        <dbReference type="EC" id="2.3.1.189"/>
    </reaction>
</comment>
<name>A0A5P9Q9A5_9MICO</name>
<dbReference type="InterPro" id="IPR050276">
    <property type="entry name" value="MshD_Acetyltransferase"/>
</dbReference>
<feature type="binding site" evidence="4">
    <location>
        <position position="269"/>
    </location>
    <ligand>
        <name>1D-myo-inositol 2-(L-cysteinylamino)-2-deoxy-alpha-D-glucopyranoside</name>
        <dbReference type="ChEBI" id="CHEBI:58887"/>
    </ligand>
</feature>
<dbReference type="PIRSF" id="PIRSF021524">
    <property type="entry name" value="MSH_acetyltransferase"/>
    <property type="match status" value="1"/>
</dbReference>
<organism evidence="7 8">
    <name type="scientific">Luteimicrobium xylanilyticum</name>
    <dbReference type="NCBI Taxonomy" id="1133546"/>
    <lineage>
        <taxon>Bacteria</taxon>
        <taxon>Bacillati</taxon>
        <taxon>Actinomycetota</taxon>
        <taxon>Actinomycetes</taxon>
        <taxon>Micrococcales</taxon>
        <taxon>Luteimicrobium</taxon>
    </lineage>
</organism>
<dbReference type="GO" id="GO:0008999">
    <property type="term" value="F:protein-N-terminal-alanine acetyltransferase activity"/>
    <property type="evidence" value="ECO:0007669"/>
    <property type="project" value="TreeGrafter"/>
</dbReference>
<dbReference type="PANTHER" id="PTHR43617:SF31">
    <property type="entry name" value="MYCOTHIOL ACETYLTRANSFERASE"/>
    <property type="match status" value="1"/>
</dbReference>
<comment type="subunit">
    <text evidence="4">Monomer.</text>
</comment>
<gene>
    <name evidence="4 7" type="primary">mshD</name>
    <name evidence="7" type="ORF">KDY119_00488</name>
</gene>
<feature type="domain" description="N-acetyltransferase" evidence="6">
    <location>
        <begin position="201"/>
        <end position="346"/>
    </location>
</feature>
<keyword evidence="8" id="KW-1185">Reference proteome</keyword>
<evidence type="ECO:0000313" key="8">
    <source>
        <dbReference type="Proteomes" id="UP000326702"/>
    </source>
</evidence>
<comment type="similarity">
    <text evidence="4">Belongs to the acetyltransferase family. MshD subfamily.</text>
</comment>
<keyword evidence="3 4" id="KW-0012">Acyltransferase</keyword>
<evidence type="ECO:0000256" key="4">
    <source>
        <dbReference type="HAMAP-Rule" id="MF_01698"/>
    </source>
</evidence>
<dbReference type="InterPro" id="IPR000182">
    <property type="entry name" value="GNAT_dom"/>
</dbReference>
<feature type="binding site" evidence="4">
    <location>
        <position position="317"/>
    </location>
    <ligand>
        <name>1D-myo-inositol 2-(L-cysteinylamino)-2-deoxy-alpha-D-glucopyranoside</name>
        <dbReference type="ChEBI" id="CHEBI:58887"/>
    </ligand>
</feature>
<dbReference type="EC" id="2.3.1.189" evidence="4"/>
<feature type="binding site" evidence="4">
    <location>
        <position position="55"/>
    </location>
    <ligand>
        <name>1D-myo-inositol 2-(L-cysteinylamino)-2-deoxy-alpha-D-glucopyranoside</name>
        <dbReference type="ChEBI" id="CHEBI:58887"/>
    </ligand>
</feature>
<dbReference type="PANTHER" id="PTHR43617">
    <property type="entry name" value="L-AMINO ACID N-ACETYLTRANSFERASE"/>
    <property type="match status" value="1"/>
</dbReference>
<dbReference type="EMBL" id="CP045529">
    <property type="protein sequence ID" value="QFU96995.1"/>
    <property type="molecule type" value="Genomic_DNA"/>
</dbReference>